<comment type="caution">
    <text evidence="1">The sequence shown here is derived from an EMBL/GenBank/DDBJ whole genome shotgun (WGS) entry which is preliminary data.</text>
</comment>
<reference evidence="1 2" key="1">
    <citation type="journal article" date="2018" name="Mol. Plant">
        <title>The genome of Artemisia annua provides insight into the evolution of Asteraceae family and artemisinin biosynthesis.</title>
        <authorList>
            <person name="Shen Q."/>
            <person name="Zhang L."/>
            <person name="Liao Z."/>
            <person name="Wang S."/>
            <person name="Yan T."/>
            <person name="Shi P."/>
            <person name="Liu M."/>
            <person name="Fu X."/>
            <person name="Pan Q."/>
            <person name="Wang Y."/>
            <person name="Lv Z."/>
            <person name="Lu X."/>
            <person name="Zhang F."/>
            <person name="Jiang W."/>
            <person name="Ma Y."/>
            <person name="Chen M."/>
            <person name="Hao X."/>
            <person name="Li L."/>
            <person name="Tang Y."/>
            <person name="Lv G."/>
            <person name="Zhou Y."/>
            <person name="Sun X."/>
            <person name="Brodelius P.E."/>
            <person name="Rose J.K.C."/>
            <person name="Tang K."/>
        </authorList>
    </citation>
    <scope>NUCLEOTIDE SEQUENCE [LARGE SCALE GENOMIC DNA]</scope>
    <source>
        <strain evidence="2">cv. Huhao1</strain>
        <tissue evidence="1">Leaf</tissue>
    </source>
</reference>
<sequence>MTNWIILEEHERNKIKQAATFISHFCRERRVQEEGRSWAFIIIEGVSIKGIFWYEGGRSRCDREGDRDGLTEFAMDILVDRMMIVLCAPKFYDALLSVSEVPVFALKKTLTSPTFFTKMTRQCYFNPSLTVIWKQNIVSFVIKKQN</sequence>
<dbReference type="EMBL" id="PKPP01002370">
    <property type="protein sequence ID" value="PWA75679.1"/>
    <property type="molecule type" value="Genomic_DNA"/>
</dbReference>
<protein>
    <submittedName>
        <fullName evidence="1">Uncharacterized protein</fullName>
    </submittedName>
</protein>
<organism evidence="1 2">
    <name type="scientific">Artemisia annua</name>
    <name type="common">Sweet wormwood</name>
    <dbReference type="NCBI Taxonomy" id="35608"/>
    <lineage>
        <taxon>Eukaryota</taxon>
        <taxon>Viridiplantae</taxon>
        <taxon>Streptophyta</taxon>
        <taxon>Embryophyta</taxon>
        <taxon>Tracheophyta</taxon>
        <taxon>Spermatophyta</taxon>
        <taxon>Magnoliopsida</taxon>
        <taxon>eudicotyledons</taxon>
        <taxon>Gunneridae</taxon>
        <taxon>Pentapetalae</taxon>
        <taxon>asterids</taxon>
        <taxon>campanulids</taxon>
        <taxon>Asterales</taxon>
        <taxon>Asteraceae</taxon>
        <taxon>Asteroideae</taxon>
        <taxon>Anthemideae</taxon>
        <taxon>Artemisiinae</taxon>
        <taxon>Artemisia</taxon>
    </lineage>
</organism>
<keyword evidence="2" id="KW-1185">Reference proteome</keyword>
<evidence type="ECO:0000313" key="2">
    <source>
        <dbReference type="Proteomes" id="UP000245207"/>
    </source>
</evidence>
<accession>A0A2U1NQ91</accession>
<dbReference type="Proteomes" id="UP000245207">
    <property type="component" value="Unassembled WGS sequence"/>
</dbReference>
<proteinExistence type="predicted"/>
<evidence type="ECO:0000313" key="1">
    <source>
        <dbReference type="EMBL" id="PWA75679.1"/>
    </source>
</evidence>
<gene>
    <name evidence="1" type="ORF">CTI12_AA066900</name>
</gene>
<name>A0A2U1NQ91_ARTAN</name>
<dbReference type="AlphaFoldDB" id="A0A2U1NQ91"/>